<evidence type="ECO:0000256" key="3">
    <source>
        <dbReference type="ARBA" id="ARBA00022737"/>
    </source>
</evidence>
<dbReference type="SMART" id="SM00028">
    <property type="entry name" value="TPR"/>
    <property type="match status" value="8"/>
</dbReference>
<dbReference type="FunFam" id="1.25.40.10:FF:000010">
    <property type="entry name" value="Stress-induced phosphoprotein 1"/>
    <property type="match status" value="1"/>
</dbReference>
<dbReference type="InterPro" id="IPR011990">
    <property type="entry name" value="TPR-like_helical_dom_sf"/>
</dbReference>
<dbReference type="Proteomes" id="UP001219933">
    <property type="component" value="Chromosome 1"/>
</dbReference>
<dbReference type="InterPro" id="IPR006636">
    <property type="entry name" value="STI1_HS-bd"/>
</dbReference>
<evidence type="ECO:0000256" key="6">
    <source>
        <dbReference type="PROSITE-ProRule" id="PRU00339"/>
    </source>
</evidence>
<comment type="subunit">
    <text evidence="5">Part of a larger complex that includes HSP70, HSP90, and immunophilins.</text>
</comment>
<dbReference type="FunFam" id="1.10.260.100:FF:000004">
    <property type="entry name" value="Putative stress-induced-phosphoprotein 1"/>
    <property type="match status" value="1"/>
</dbReference>
<dbReference type="Pfam" id="PF13424">
    <property type="entry name" value="TPR_12"/>
    <property type="match status" value="1"/>
</dbReference>
<dbReference type="FunFam" id="1.25.40.10:FF:000027">
    <property type="entry name" value="stress-induced-phosphoprotein 1 isoform X1"/>
    <property type="match status" value="1"/>
</dbReference>
<keyword evidence="3" id="KW-0677">Repeat</keyword>
<dbReference type="EMBL" id="CP119877">
    <property type="protein sequence ID" value="WFD33540.1"/>
    <property type="molecule type" value="Genomic_DNA"/>
</dbReference>
<keyword evidence="10" id="KW-1185">Reference proteome</keyword>
<sequence length="575" mass="63270">MSVAELKAQGNASFAAKDFTSAIKHYTDAIAAAEQSGETDQVHVLYSNRSASHAGLKQWEEALKDAEATIKANPSFAKGYGRKGSALHGAHRYEEAIEAYKTGLGVVPDDAALKKGLADVERARDASDPSASISRMFSDPQMMEKLAANPNTAPLLADAAFVAKLREIQTNPTSAVTAMNDPRMFQVVGVLMGLDLKAFERPADAGAPKDEPMPEAKPAPKPAAQPKPASQPKAEEPKASAAPEDPAKAEAEAEKKLGNENYLKRNFDVAAGHYTKAWELHKDITYLNNLGAVYYEAGRLDDCIKTCEQAVEEGRAMRADYKLVAKAFGRIGTAYLKKDDLEQAVVYFEKSLTEHRTPEILNKLRSTEREIKERARTAYIDPAKAEEERNRGNELYKAGDFPGSVQAYTEAIKRNPNDPRGYTNRASAYTKLAALPEALKDADEAIKVDPEFVKAYIRKSNVLFAMREYTKSLEAIQLASDVDERHGNANQREIQTQQSKCMNALYEQRANETDEQTLERAMRDPEVASIMQDPVMQSILQQAQSNPAALQDHLKNAGIRAKIQKLIAAGIIRTR</sequence>
<dbReference type="PROSITE" id="PS50005">
    <property type="entry name" value="TPR"/>
    <property type="match status" value="4"/>
</dbReference>
<feature type="compositionally biased region" description="Pro residues" evidence="7">
    <location>
        <begin position="215"/>
        <end position="225"/>
    </location>
</feature>
<dbReference type="PANTHER" id="PTHR22904">
    <property type="entry name" value="TPR REPEAT CONTAINING PROTEIN"/>
    <property type="match status" value="1"/>
</dbReference>
<name>A0AAF0J4Z7_9BASI</name>
<dbReference type="GO" id="GO:0042030">
    <property type="term" value="F:ATPase inhibitor activity"/>
    <property type="evidence" value="ECO:0007669"/>
    <property type="project" value="UniProtKB-ARBA"/>
</dbReference>
<dbReference type="Pfam" id="PF13414">
    <property type="entry name" value="TPR_11"/>
    <property type="match status" value="1"/>
</dbReference>
<dbReference type="Gene3D" id="1.10.260.100">
    <property type="match status" value="2"/>
</dbReference>
<feature type="repeat" description="TPR" evidence="6">
    <location>
        <begin position="419"/>
        <end position="452"/>
    </location>
</feature>
<evidence type="ECO:0000259" key="8">
    <source>
        <dbReference type="SMART" id="SM00727"/>
    </source>
</evidence>
<reference evidence="9" key="1">
    <citation type="submission" date="2023-03" db="EMBL/GenBank/DDBJ databases">
        <title>Mating type loci evolution in Malassezia.</title>
        <authorList>
            <person name="Coelho M.A."/>
        </authorList>
    </citation>
    <scope>NUCLEOTIDE SEQUENCE</scope>
    <source>
        <strain evidence="9">CBS 11721</strain>
    </source>
</reference>
<feature type="compositionally biased region" description="Basic and acidic residues" evidence="7">
    <location>
        <begin position="203"/>
        <end position="214"/>
    </location>
</feature>
<keyword evidence="4 6" id="KW-0802">TPR repeat</keyword>
<dbReference type="GO" id="GO:0051879">
    <property type="term" value="F:Hsp90 protein binding"/>
    <property type="evidence" value="ECO:0007669"/>
    <property type="project" value="TreeGrafter"/>
</dbReference>
<feature type="repeat" description="TPR" evidence="6">
    <location>
        <begin position="77"/>
        <end position="110"/>
    </location>
</feature>
<evidence type="ECO:0000256" key="4">
    <source>
        <dbReference type="ARBA" id="ARBA00022803"/>
    </source>
</evidence>
<feature type="domain" description="STI1" evidence="8">
    <location>
        <begin position="524"/>
        <end position="563"/>
    </location>
</feature>
<gene>
    <name evidence="9" type="primary">STI1</name>
    <name evidence="9" type="ORF">MCUN1_000353</name>
</gene>
<evidence type="ECO:0000256" key="1">
    <source>
        <dbReference type="ARBA" id="ARBA00004496"/>
    </source>
</evidence>
<feature type="repeat" description="TPR" evidence="6">
    <location>
        <begin position="385"/>
        <end position="418"/>
    </location>
</feature>
<keyword evidence="2" id="KW-0963">Cytoplasm</keyword>
<proteinExistence type="predicted"/>
<evidence type="ECO:0000313" key="10">
    <source>
        <dbReference type="Proteomes" id="UP001219933"/>
    </source>
</evidence>
<dbReference type="Pfam" id="PF13432">
    <property type="entry name" value="TPR_16"/>
    <property type="match status" value="1"/>
</dbReference>
<protein>
    <submittedName>
        <fullName evidence="9">Hsp90 cochaperone</fullName>
    </submittedName>
</protein>
<dbReference type="PANTHER" id="PTHR22904:SF523">
    <property type="entry name" value="STRESS-INDUCED-PHOSPHOPROTEIN 1"/>
    <property type="match status" value="1"/>
</dbReference>
<comment type="subcellular location">
    <subcellularLocation>
        <location evidence="1">Cytoplasm</location>
    </subcellularLocation>
</comment>
<evidence type="ECO:0000256" key="5">
    <source>
        <dbReference type="ARBA" id="ARBA00064323"/>
    </source>
</evidence>
<dbReference type="GO" id="GO:0005737">
    <property type="term" value="C:cytoplasm"/>
    <property type="evidence" value="ECO:0007669"/>
    <property type="project" value="UniProtKB-SubCell"/>
</dbReference>
<dbReference type="InterPro" id="IPR019734">
    <property type="entry name" value="TPR_rpt"/>
</dbReference>
<accession>A0AAF0J4Z7</accession>
<evidence type="ECO:0000256" key="7">
    <source>
        <dbReference type="SAM" id="MobiDB-lite"/>
    </source>
</evidence>
<evidence type="ECO:0000256" key="2">
    <source>
        <dbReference type="ARBA" id="ARBA00022490"/>
    </source>
</evidence>
<dbReference type="FunFam" id="1.25.40.10:FF:000020">
    <property type="entry name" value="Stress-induced phosphoprotein 1"/>
    <property type="match status" value="1"/>
</dbReference>
<dbReference type="SUPFAM" id="SSF48452">
    <property type="entry name" value="TPR-like"/>
    <property type="match status" value="3"/>
</dbReference>
<dbReference type="InterPro" id="IPR041243">
    <property type="entry name" value="STI1/HOP_DP"/>
</dbReference>
<feature type="domain" description="STI1" evidence="8">
    <location>
        <begin position="139"/>
        <end position="188"/>
    </location>
</feature>
<dbReference type="Gene3D" id="1.25.40.10">
    <property type="entry name" value="Tetratricopeptide repeat domain"/>
    <property type="match status" value="3"/>
</dbReference>
<dbReference type="Pfam" id="PF17830">
    <property type="entry name" value="STI1-HOP_DP"/>
    <property type="match status" value="2"/>
</dbReference>
<feature type="region of interest" description="Disordered" evidence="7">
    <location>
        <begin position="203"/>
        <end position="251"/>
    </location>
</feature>
<dbReference type="FunFam" id="1.10.260.100:FF:000002">
    <property type="entry name" value="Stress-induced-phosphoprotein 1 (Hsp70/Hsp90-organizing)"/>
    <property type="match status" value="1"/>
</dbReference>
<feature type="repeat" description="TPR" evidence="6">
    <location>
        <begin position="325"/>
        <end position="358"/>
    </location>
</feature>
<dbReference type="AlphaFoldDB" id="A0AAF0J4Z7"/>
<dbReference type="SMART" id="SM00727">
    <property type="entry name" value="STI1"/>
    <property type="match status" value="2"/>
</dbReference>
<evidence type="ECO:0000313" key="9">
    <source>
        <dbReference type="EMBL" id="WFD33540.1"/>
    </source>
</evidence>
<organism evidence="9 10">
    <name type="scientific">Malassezia cuniculi</name>
    <dbReference type="NCBI Taxonomy" id="948313"/>
    <lineage>
        <taxon>Eukaryota</taxon>
        <taxon>Fungi</taxon>
        <taxon>Dikarya</taxon>
        <taxon>Basidiomycota</taxon>
        <taxon>Ustilaginomycotina</taxon>
        <taxon>Malasseziomycetes</taxon>
        <taxon>Malasseziales</taxon>
        <taxon>Malasseziaceae</taxon>
        <taxon>Malassezia</taxon>
    </lineage>
</organism>